<dbReference type="PROSITE" id="PS00211">
    <property type="entry name" value="ABC_TRANSPORTER_1"/>
    <property type="match status" value="2"/>
</dbReference>
<dbReference type="Gene3D" id="3.40.50.300">
    <property type="entry name" value="P-loop containing nucleotide triphosphate hydrolases"/>
    <property type="match status" value="2"/>
</dbReference>
<protein>
    <submittedName>
        <fullName evidence="6">ABC transporter ATP-binding protein</fullName>
    </submittedName>
</protein>
<dbReference type="PANTHER" id="PTHR43776">
    <property type="entry name" value="TRANSPORT ATP-BINDING PROTEIN"/>
    <property type="match status" value="1"/>
</dbReference>
<evidence type="ECO:0000256" key="3">
    <source>
        <dbReference type="ARBA" id="ARBA00022741"/>
    </source>
</evidence>
<dbReference type="Pfam" id="PF00005">
    <property type="entry name" value="ABC_tran"/>
    <property type="match status" value="2"/>
</dbReference>
<keyword evidence="3" id="KW-0547">Nucleotide-binding</keyword>
<proteinExistence type="inferred from homology"/>
<dbReference type="GO" id="GO:0055085">
    <property type="term" value="P:transmembrane transport"/>
    <property type="evidence" value="ECO:0007669"/>
    <property type="project" value="UniProtKB-ARBA"/>
</dbReference>
<dbReference type="NCBIfam" id="NF008453">
    <property type="entry name" value="PRK11308.1"/>
    <property type="match status" value="2"/>
</dbReference>
<dbReference type="InterPro" id="IPR017871">
    <property type="entry name" value="ABC_transporter-like_CS"/>
</dbReference>
<feature type="domain" description="ABC transporter" evidence="5">
    <location>
        <begin position="4"/>
        <end position="244"/>
    </location>
</feature>
<sequence>MSLLEVKGLGIAFSGRPVVEGLDLTLAPSERLGVIGESGSGKSLTALAIAGLLPDTAERTGTILFEGSPLPEDEATMARLRGKRIGMVFQEPMSALNPLMQVGEQIAEAIFLSGDRVGYGTQVLALLDEVGLEPQHRRRYPHELSGGQRQRVMIAMALASRPDLLIADEPTSALDLVTQRQVLDLLDRLARNRRMALLFISHDLKAVAALCPRIMVMQAGRVVEAGPREAILGHPRERYTRMLVGAARFRIHTLANAPMGDPLFTARQISRRFESPSLLFLPRRAGTLAVDAVSLTLRRAESVALVGPSGCGKSTLARIIVGLDRATDGTMQFDRTVYHGSDLPGALRPDISLVFQDPFGSFNPRLRIGASVSEPLRLLPDLDEAARRRRVADMVEAVGLSPDMLSRYPHQFSGGQRQRFAIARALVTRPRLVVLDEPVSALDVSVRGEVLALLHRLRADFGLTYLVISHDLDMVRALADRVLVMSAGRIVEEGRPAKLFEKPEHEQTRALLAARLPEL</sequence>
<evidence type="ECO:0000256" key="1">
    <source>
        <dbReference type="ARBA" id="ARBA00005417"/>
    </source>
</evidence>
<keyword evidence="2" id="KW-0813">Transport</keyword>
<dbReference type="RefSeq" id="WP_127188471.1">
    <property type="nucleotide sequence ID" value="NZ_RZNJ01000003.1"/>
</dbReference>
<dbReference type="EMBL" id="RZNJ01000003">
    <property type="protein sequence ID" value="RUT31225.1"/>
    <property type="molecule type" value="Genomic_DNA"/>
</dbReference>
<dbReference type="GO" id="GO:0005524">
    <property type="term" value="F:ATP binding"/>
    <property type="evidence" value="ECO:0007669"/>
    <property type="project" value="UniProtKB-KW"/>
</dbReference>
<dbReference type="OrthoDB" id="9802264at2"/>
<dbReference type="InterPro" id="IPR003439">
    <property type="entry name" value="ABC_transporter-like_ATP-bd"/>
</dbReference>
<dbReference type="CDD" id="cd03257">
    <property type="entry name" value="ABC_NikE_OppD_transporters"/>
    <property type="match status" value="2"/>
</dbReference>
<keyword evidence="7" id="KW-1185">Reference proteome</keyword>
<evidence type="ECO:0000259" key="5">
    <source>
        <dbReference type="PROSITE" id="PS50893"/>
    </source>
</evidence>
<dbReference type="InterPro" id="IPR050319">
    <property type="entry name" value="ABC_transp_ATP-bind"/>
</dbReference>
<evidence type="ECO:0000256" key="2">
    <source>
        <dbReference type="ARBA" id="ARBA00022448"/>
    </source>
</evidence>
<keyword evidence="4 6" id="KW-0067">ATP-binding</keyword>
<accession>A0A433XAX7</accession>
<name>A0A433XAX7_9HYPH</name>
<comment type="similarity">
    <text evidence="1">Belongs to the ABC transporter superfamily.</text>
</comment>
<dbReference type="NCBIfam" id="NF007739">
    <property type="entry name" value="PRK10419.1"/>
    <property type="match status" value="2"/>
</dbReference>
<dbReference type="Proteomes" id="UP000281547">
    <property type="component" value="Unassembled WGS sequence"/>
</dbReference>
<dbReference type="InterPro" id="IPR027417">
    <property type="entry name" value="P-loop_NTPase"/>
</dbReference>
<dbReference type="SMART" id="SM00382">
    <property type="entry name" value="AAA"/>
    <property type="match status" value="2"/>
</dbReference>
<dbReference type="GO" id="GO:0016887">
    <property type="term" value="F:ATP hydrolysis activity"/>
    <property type="evidence" value="ECO:0007669"/>
    <property type="project" value="InterPro"/>
</dbReference>
<organism evidence="6 7">
    <name type="scientific">Arsenicitalea aurantiaca</name>
    <dbReference type="NCBI Taxonomy" id="1783274"/>
    <lineage>
        <taxon>Bacteria</taxon>
        <taxon>Pseudomonadati</taxon>
        <taxon>Pseudomonadota</taxon>
        <taxon>Alphaproteobacteria</taxon>
        <taxon>Hyphomicrobiales</taxon>
        <taxon>Devosiaceae</taxon>
        <taxon>Arsenicitalea</taxon>
    </lineage>
</organism>
<dbReference type="PROSITE" id="PS50893">
    <property type="entry name" value="ABC_TRANSPORTER_2"/>
    <property type="match status" value="2"/>
</dbReference>
<evidence type="ECO:0000313" key="7">
    <source>
        <dbReference type="Proteomes" id="UP000281547"/>
    </source>
</evidence>
<dbReference type="InterPro" id="IPR003593">
    <property type="entry name" value="AAA+_ATPase"/>
</dbReference>
<reference evidence="6 7" key="1">
    <citation type="journal article" date="2016" name="Int. J. Syst. Evol. Microbiol.">
        <title>Arsenicitalea aurantiaca gen. nov., sp. nov., a new member of the family Hyphomicrobiaceae, isolated from high-arsenic sediment.</title>
        <authorList>
            <person name="Mu Y."/>
            <person name="Zhou L."/>
            <person name="Zeng X.C."/>
            <person name="Liu L."/>
            <person name="Pan Y."/>
            <person name="Chen X."/>
            <person name="Wang J."/>
            <person name="Li S."/>
            <person name="Li W.J."/>
            <person name="Wang Y."/>
        </authorList>
    </citation>
    <scope>NUCLEOTIDE SEQUENCE [LARGE SCALE GENOMIC DNA]</scope>
    <source>
        <strain evidence="6 7">42-50</strain>
    </source>
</reference>
<evidence type="ECO:0000256" key="4">
    <source>
        <dbReference type="ARBA" id="ARBA00022840"/>
    </source>
</evidence>
<feature type="domain" description="ABC transporter" evidence="5">
    <location>
        <begin position="273"/>
        <end position="512"/>
    </location>
</feature>
<gene>
    <name evidence="6" type="ORF">EMQ25_10205</name>
</gene>
<dbReference type="PANTHER" id="PTHR43776:SF7">
    <property type="entry name" value="D,D-DIPEPTIDE TRANSPORT ATP-BINDING PROTEIN DDPF-RELATED"/>
    <property type="match status" value="1"/>
</dbReference>
<comment type="caution">
    <text evidence="6">The sequence shown here is derived from an EMBL/GenBank/DDBJ whole genome shotgun (WGS) entry which is preliminary data.</text>
</comment>
<dbReference type="SUPFAM" id="SSF52540">
    <property type="entry name" value="P-loop containing nucleoside triphosphate hydrolases"/>
    <property type="match status" value="2"/>
</dbReference>
<evidence type="ECO:0000313" key="6">
    <source>
        <dbReference type="EMBL" id="RUT31225.1"/>
    </source>
</evidence>
<dbReference type="AlphaFoldDB" id="A0A433XAX7"/>